<feature type="compositionally biased region" description="Acidic residues" evidence="1">
    <location>
        <begin position="76"/>
        <end position="85"/>
    </location>
</feature>
<keyword evidence="3" id="KW-1185">Reference proteome</keyword>
<accession>A0A7R8ATV5</accession>
<dbReference type="OrthoDB" id="5389296at2759"/>
<sequence>MPSSRTPLRATPRSNARSQFAATPRFLFSQRPVAQQKRAPDREDILPEDDAGPPQKPHRALTPARDPRSRRKEVIEDSGSDLDLEGDSHQKTDNGVELGGTPVSPLPDMIEVDAEIEALFGPTSNHPKRRRISDLTMSATQRRKPHDTIETSSPERSPLATDPPSPSLPFRATPRKTPRPPATPTTGKPSARGHPRFLISSSSQAPPKPKFALPRSPSPEPADNSNAIPTPFSPSSRTLGRRGRQRSSGPSYLPGGMAAEVRSWVLEMGTKREQQIQATLGRRNEADSYPINSNRYSLMLRISNVHQSTLSSCGPLAFLQGQDMAPPEDSDPANDVTKNVLLMGPPRLHPGEMRTSFRVPSLQAGDVVGVLRGLVWEIGAESDARLILDHEQILHHESERSPGLGRWLVGMEWEVISPT</sequence>
<dbReference type="KEGG" id="apuu:APUU_70785A"/>
<reference evidence="2" key="2">
    <citation type="submission" date="2021-02" db="EMBL/GenBank/DDBJ databases">
        <title>Aspergillus puulaauensis MK2 genome sequence.</title>
        <authorList>
            <person name="Futagami T."/>
            <person name="Mori K."/>
            <person name="Kadooka C."/>
            <person name="Tanaka T."/>
        </authorList>
    </citation>
    <scope>NUCLEOTIDE SEQUENCE</scope>
    <source>
        <strain evidence="2">MK2</strain>
    </source>
</reference>
<proteinExistence type="predicted"/>
<evidence type="ECO:0000313" key="3">
    <source>
        <dbReference type="Proteomes" id="UP000654913"/>
    </source>
</evidence>
<name>A0A7R8ATV5_9EURO</name>
<dbReference type="GeneID" id="64979212"/>
<organism evidence="2 3">
    <name type="scientific">Aspergillus puulaauensis</name>
    <dbReference type="NCBI Taxonomy" id="1220207"/>
    <lineage>
        <taxon>Eukaryota</taxon>
        <taxon>Fungi</taxon>
        <taxon>Dikarya</taxon>
        <taxon>Ascomycota</taxon>
        <taxon>Pezizomycotina</taxon>
        <taxon>Eurotiomycetes</taxon>
        <taxon>Eurotiomycetidae</taxon>
        <taxon>Eurotiales</taxon>
        <taxon>Aspergillaceae</taxon>
        <taxon>Aspergillus</taxon>
    </lineage>
</organism>
<dbReference type="Proteomes" id="UP000654913">
    <property type="component" value="Chromosome 7"/>
</dbReference>
<evidence type="ECO:0000313" key="2">
    <source>
        <dbReference type="EMBL" id="BCS29215.1"/>
    </source>
</evidence>
<reference evidence="2" key="1">
    <citation type="submission" date="2021-01" db="EMBL/GenBank/DDBJ databases">
        <authorList>
            <consortium name="Aspergillus puulaauensis MK2 genome sequencing consortium"/>
            <person name="Kazuki M."/>
            <person name="Futagami T."/>
        </authorList>
    </citation>
    <scope>NUCLEOTIDE SEQUENCE</scope>
    <source>
        <strain evidence="2">MK2</strain>
    </source>
</reference>
<protein>
    <submittedName>
        <fullName evidence="2">Uncharacterized protein</fullName>
    </submittedName>
</protein>
<dbReference type="AlphaFoldDB" id="A0A7R8ATV5"/>
<gene>
    <name evidence="2" type="ORF">APUU_70785A</name>
</gene>
<feature type="compositionally biased region" description="Polar residues" evidence="1">
    <location>
        <begin position="1"/>
        <end position="21"/>
    </location>
</feature>
<feature type="region of interest" description="Disordered" evidence="1">
    <location>
        <begin position="1"/>
        <end position="255"/>
    </location>
</feature>
<dbReference type="RefSeq" id="XP_041561401.1">
    <property type="nucleotide sequence ID" value="XM_041695697.1"/>
</dbReference>
<evidence type="ECO:0000256" key="1">
    <source>
        <dbReference type="SAM" id="MobiDB-lite"/>
    </source>
</evidence>
<dbReference type="EMBL" id="AP024449">
    <property type="protein sequence ID" value="BCS29215.1"/>
    <property type="molecule type" value="Genomic_DNA"/>
</dbReference>